<feature type="transmembrane region" description="Helical" evidence="7">
    <location>
        <begin position="363"/>
        <end position="393"/>
    </location>
</feature>
<dbReference type="GO" id="GO:0005886">
    <property type="term" value="C:plasma membrane"/>
    <property type="evidence" value="ECO:0007669"/>
    <property type="project" value="UniProtKB-SubCell"/>
</dbReference>
<name>A0A063XXB7_9GAMM</name>
<feature type="transmembrane region" description="Helical" evidence="7">
    <location>
        <begin position="84"/>
        <end position="107"/>
    </location>
</feature>
<dbReference type="PANTHER" id="PTHR33567:SF3">
    <property type="entry name" value="CHROMATE ION TRANSPORTER (EUROFUNG)"/>
    <property type="match status" value="1"/>
</dbReference>
<feature type="transmembrane region" description="Helical" evidence="7">
    <location>
        <begin position="200"/>
        <end position="222"/>
    </location>
</feature>
<dbReference type="PANTHER" id="PTHR33567">
    <property type="entry name" value="CHROMATE ION TRANSPORTER (EUROFUNG)"/>
    <property type="match status" value="1"/>
</dbReference>
<dbReference type="InterPro" id="IPR014047">
    <property type="entry name" value="Chr_Tranpt_l_chain"/>
</dbReference>
<evidence type="ECO:0000256" key="7">
    <source>
        <dbReference type="SAM" id="Phobius"/>
    </source>
</evidence>
<accession>A0A063XXB7</accession>
<organism evidence="8 9">
    <name type="scientific">Nitrincola lacisaponensis</name>
    <dbReference type="NCBI Taxonomy" id="267850"/>
    <lineage>
        <taxon>Bacteria</taxon>
        <taxon>Pseudomonadati</taxon>
        <taxon>Pseudomonadota</taxon>
        <taxon>Gammaproteobacteria</taxon>
        <taxon>Oceanospirillales</taxon>
        <taxon>Oceanospirillaceae</taxon>
        <taxon>Nitrincola</taxon>
    </lineage>
</organism>
<feature type="transmembrane region" description="Helical" evidence="7">
    <location>
        <begin position="113"/>
        <end position="135"/>
    </location>
</feature>
<dbReference type="RefSeq" id="WP_036549210.1">
    <property type="nucleotide sequence ID" value="NZ_JMSZ01000036.1"/>
</dbReference>
<feature type="transmembrane region" description="Helical" evidence="7">
    <location>
        <begin position="331"/>
        <end position="351"/>
    </location>
</feature>
<dbReference type="PIRSF" id="PIRSF004810">
    <property type="entry name" value="ChrA"/>
    <property type="match status" value="1"/>
</dbReference>
<dbReference type="EMBL" id="JMSZ01000036">
    <property type="protein sequence ID" value="KDE38833.1"/>
    <property type="molecule type" value="Genomic_DNA"/>
</dbReference>
<dbReference type="Pfam" id="PF02417">
    <property type="entry name" value="Chromate_transp"/>
    <property type="match status" value="2"/>
</dbReference>
<feature type="transmembrane region" description="Helical" evidence="7">
    <location>
        <begin position="294"/>
        <end position="319"/>
    </location>
</feature>
<keyword evidence="5 7" id="KW-1133">Transmembrane helix</keyword>
<feature type="transmembrane region" description="Helical" evidence="7">
    <location>
        <begin position="147"/>
        <end position="180"/>
    </location>
</feature>
<gene>
    <name evidence="8" type="ORF">ADINL_2734</name>
</gene>
<keyword evidence="3" id="KW-1003">Cell membrane</keyword>
<comment type="similarity">
    <text evidence="2">Belongs to the chromate ion transporter (CHR) (TC 2.A.51) family.</text>
</comment>
<keyword evidence="9" id="KW-1185">Reference proteome</keyword>
<dbReference type="InterPro" id="IPR003370">
    <property type="entry name" value="Chromate_transpt"/>
</dbReference>
<evidence type="ECO:0000256" key="1">
    <source>
        <dbReference type="ARBA" id="ARBA00004651"/>
    </source>
</evidence>
<dbReference type="STRING" id="267850.ADINL_2734"/>
<dbReference type="PATRIC" id="fig|267850.7.peg.2687"/>
<keyword evidence="6 7" id="KW-0472">Membrane</keyword>
<evidence type="ECO:0000256" key="3">
    <source>
        <dbReference type="ARBA" id="ARBA00022475"/>
    </source>
</evidence>
<feature type="transmembrane region" description="Helical" evidence="7">
    <location>
        <begin position="20"/>
        <end position="40"/>
    </location>
</feature>
<dbReference type="AlphaFoldDB" id="A0A063XXB7"/>
<reference evidence="8 9" key="1">
    <citation type="journal article" date="2005" name="Int. J. Syst. Evol. Microbiol.">
        <title>Nitrincola lacisaponensis gen. nov., sp. nov., a novel alkaliphilic bacterium isolated from an alkaline, saline lake.</title>
        <authorList>
            <person name="Dimitriu P.A."/>
            <person name="Shukla S.K."/>
            <person name="Conradt J."/>
            <person name="Marquez M.C."/>
            <person name="Ventosa A."/>
            <person name="Maglia A."/>
            <person name="Peyton B.M."/>
            <person name="Pinkart H.C."/>
            <person name="Mormile M.R."/>
        </authorList>
    </citation>
    <scope>NUCLEOTIDE SEQUENCE [LARGE SCALE GENOMIC DNA]</scope>
    <source>
        <strain evidence="8 9">4CA</strain>
    </source>
</reference>
<evidence type="ECO:0000256" key="5">
    <source>
        <dbReference type="ARBA" id="ARBA00022989"/>
    </source>
</evidence>
<dbReference type="Proteomes" id="UP000027318">
    <property type="component" value="Unassembled WGS sequence"/>
</dbReference>
<dbReference type="OrthoDB" id="8969999at2"/>
<comment type="subcellular location">
    <subcellularLocation>
        <location evidence="1">Cell membrane</location>
        <topology evidence="1">Multi-pass membrane protein</topology>
    </subcellularLocation>
</comment>
<protein>
    <submittedName>
        <fullName evidence="8">Chromate transport protein ChrA</fullName>
    </submittedName>
</protein>
<evidence type="ECO:0000313" key="8">
    <source>
        <dbReference type="EMBL" id="KDE38833.1"/>
    </source>
</evidence>
<evidence type="ECO:0000256" key="6">
    <source>
        <dbReference type="ARBA" id="ARBA00023136"/>
    </source>
</evidence>
<evidence type="ECO:0000256" key="2">
    <source>
        <dbReference type="ARBA" id="ARBA00005262"/>
    </source>
</evidence>
<evidence type="ECO:0000313" key="9">
    <source>
        <dbReference type="Proteomes" id="UP000027318"/>
    </source>
</evidence>
<dbReference type="NCBIfam" id="TIGR00937">
    <property type="entry name" value="2A51"/>
    <property type="match status" value="1"/>
</dbReference>
<feature type="transmembrane region" description="Helical" evidence="7">
    <location>
        <begin position="234"/>
        <end position="252"/>
    </location>
</feature>
<evidence type="ECO:0000256" key="4">
    <source>
        <dbReference type="ARBA" id="ARBA00022692"/>
    </source>
</evidence>
<proteinExistence type="inferred from homology"/>
<comment type="caution">
    <text evidence="8">The sequence shown here is derived from an EMBL/GenBank/DDBJ whole genome shotgun (WGS) entry which is preliminary data.</text>
</comment>
<dbReference type="GO" id="GO:0015109">
    <property type="term" value="F:chromate transmembrane transporter activity"/>
    <property type="evidence" value="ECO:0007669"/>
    <property type="project" value="InterPro"/>
</dbReference>
<sequence>MPVEPSTTPVRDVFLTFLKLGLTAFGGPVAHLGYFQAVFVEQKRWLTPQAYAELVALCQFIPGPASSQVGFAIGLQRAGISGAIAAWAAFTLPSALLMLFLGISLVALELTAYQGLLQGLKVTAVAVVCWALWSMARSLTPDYRRRLIALLAAAVALLLPGVFGQLGALLLGALLSLVLINPVTQTQDDGQGLQINLSSRLAGLSAALFIAGLVLLPSLALLSQTPLLTLSDAMYRAGSLVFGGGHVVLPLLHAETVNQGLINADDFLAGYGAAQAMPGPLFSFSAFIGAQSGVLAAAIALVSIFLPGCLLLIAVLPVWQTLRHQRRLRQTLSGVNAAVVGLLAAALYDPVITAGIHQWQDALLALVLLGLLATGRIPVWLLVPLGGLAGYALL</sequence>
<keyword evidence="4 7" id="KW-0812">Transmembrane</keyword>